<evidence type="ECO:0000256" key="1">
    <source>
        <dbReference type="SAM" id="Phobius"/>
    </source>
</evidence>
<dbReference type="Proteomes" id="UP000295636">
    <property type="component" value="Unassembled WGS sequence"/>
</dbReference>
<feature type="transmembrane region" description="Helical" evidence="1">
    <location>
        <begin position="87"/>
        <end position="104"/>
    </location>
</feature>
<organism evidence="2 3">
    <name type="scientific">Paenibacillus piri</name>
    <dbReference type="NCBI Taxonomy" id="2547395"/>
    <lineage>
        <taxon>Bacteria</taxon>
        <taxon>Bacillati</taxon>
        <taxon>Bacillota</taxon>
        <taxon>Bacilli</taxon>
        <taxon>Bacillales</taxon>
        <taxon>Paenibacillaceae</taxon>
        <taxon>Paenibacillus</taxon>
    </lineage>
</organism>
<dbReference type="OrthoDB" id="2925556at2"/>
<comment type="caution">
    <text evidence="2">The sequence shown here is derived from an EMBL/GenBank/DDBJ whole genome shotgun (WGS) entry which is preliminary data.</text>
</comment>
<keyword evidence="1" id="KW-0812">Transmembrane</keyword>
<gene>
    <name evidence="2" type="ORF">E1757_24595</name>
</gene>
<dbReference type="EMBL" id="SMRT01000014">
    <property type="protein sequence ID" value="TDF94079.1"/>
    <property type="molecule type" value="Genomic_DNA"/>
</dbReference>
<protein>
    <submittedName>
        <fullName evidence="2">Uncharacterized protein</fullName>
    </submittedName>
</protein>
<dbReference type="AlphaFoldDB" id="A0A4R5KF84"/>
<reference evidence="2 3" key="1">
    <citation type="submission" date="2019-03" db="EMBL/GenBank/DDBJ databases">
        <title>This is whole genome sequence of Paenibacillus sp MS74 strain.</title>
        <authorList>
            <person name="Trinh H.N."/>
        </authorList>
    </citation>
    <scope>NUCLEOTIDE SEQUENCE [LARGE SCALE GENOMIC DNA]</scope>
    <source>
        <strain evidence="2 3">MS74</strain>
    </source>
</reference>
<keyword evidence="3" id="KW-1185">Reference proteome</keyword>
<sequence>MTDKIAAHFRESRRTSHSFQRLKQCKGCGNFSALWSDRCLQCGAEGRFLELAELSRVIVRRSAQRDMLLIGAASLTAMLFARDMTGMAVSLLAGAALAAAYYFIRKPYLSVLRKRMIQELLEREDRAIRDGLLRDIEDAASDLKADDFKLAYEKLREVGYLVAGNQVKMLKLMCLNHFNLRKDMDLELGTLVPDDFEPEFIRYLFEVSRVSPELVKRNVIDYTLRYRMEIEALAGGRAVIGAVVIATLRVNAYVVQYQRLIADYIDELPRERLLRLFRLTSGQPAAYPELAPKVAETANRKYGSDPEFQGPAASPAAAP</sequence>
<evidence type="ECO:0000313" key="3">
    <source>
        <dbReference type="Proteomes" id="UP000295636"/>
    </source>
</evidence>
<keyword evidence="1" id="KW-1133">Transmembrane helix</keyword>
<name>A0A4R5KF84_9BACL</name>
<keyword evidence="1" id="KW-0472">Membrane</keyword>
<proteinExistence type="predicted"/>
<dbReference type="RefSeq" id="WP_133233168.1">
    <property type="nucleotide sequence ID" value="NZ_SMRT01000014.1"/>
</dbReference>
<evidence type="ECO:0000313" key="2">
    <source>
        <dbReference type="EMBL" id="TDF94079.1"/>
    </source>
</evidence>
<accession>A0A4R5KF84</accession>